<keyword evidence="3" id="KW-1185">Reference proteome</keyword>
<dbReference type="OrthoDB" id="10438758at2759"/>
<name>A0A0V1L9G9_9BILA</name>
<dbReference type="EMBL" id="JYDW01000101">
    <property type="protein sequence ID" value="KRZ56085.1"/>
    <property type="molecule type" value="Genomic_DNA"/>
</dbReference>
<evidence type="ECO:0000313" key="2">
    <source>
        <dbReference type="EMBL" id="KRZ56085.1"/>
    </source>
</evidence>
<comment type="caution">
    <text evidence="2">The sequence shown here is derived from an EMBL/GenBank/DDBJ whole genome shotgun (WGS) entry which is preliminary data.</text>
</comment>
<reference evidence="2 3" key="1">
    <citation type="submission" date="2015-05" db="EMBL/GenBank/DDBJ databases">
        <title>Evolution of Trichinella species and genotypes.</title>
        <authorList>
            <person name="Korhonen P.K."/>
            <person name="Edoardo P."/>
            <person name="Giuseppe L.R."/>
            <person name="Gasser R.B."/>
        </authorList>
    </citation>
    <scope>NUCLEOTIDE SEQUENCE [LARGE SCALE GENOMIC DNA]</scope>
    <source>
        <strain evidence="2">ISS10</strain>
    </source>
</reference>
<proteinExistence type="predicted"/>
<feature type="transmembrane region" description="Helical" evidence="1">
    <location>
        <begin position="20"/>
        <end position="39"/>
    </location>
</feature>
<evidence type="ECO:0000256" key="1">
    <source>
        <dbReference type="SAM" id="Phobius"/>
    </source>
</evidence>
<sequence>METNLQTSNAVSSLANGSSVALPGLAYLLGILDMLRAYIGTSTASVFSVCVRLAFSTSSGNRTPPERAVASLATNHYATPPSNR</sequence>
<gene>
    <name evidence="2" type="ORF">T02_13235</name>
</gene>
<keyword evidence="1" id="KW-0812">Transmembrane</keyword>
<evidence type="ECO:0000313" key="3">
    <source>
        <dbReference type="Proteomes" id="UP000054721"/>
    </source>
</evidence>
<dbReference type="Proteomes" id="UP000054721">
    <property type="component" value="Unassembled WGS sequence"/>
</dbReference>
<organism evidence="2 3">
    <name type="scientific">Trichinella nativa</name>
    <dbReference type="NCBI Taxonomy" id="6335"/>
    <lineage>
        <taxon>Eukaryota</taxon>
        <taxon>Metazoa</taxon>
        <taxon>Ecdysozoa</taxon>
        <taxon>Nematoda</taxon>
        <taxon>Enoplea</taxon>
        <taxon>Dorylaimia</taxon>
        <taxon>Trichinellida</taxon>
        <taxon>Trichinellidae</taxon>
        <taxon>Trichinella</taxon>
    </lineage>
</organism>
<accession>A0A0V1L9G9</accession>
<protein>
    <submittedName>
        <fullName evidence="2">Uncharacterized protein</fullName>
    </submittedName>
</protein>
<keyword evidence="1" id="KW-1133">Transmembrane helix</keyword>
<dbReference type="AlphaFoldDB" id="A0A0V1L9G9"/>
<keyword evidence="1" id="KW-0472">Membrane</keyword>